<dbReference type="PANTHER" id="PTHR32196">
    <property type="entry name" value="ABC TRANSPORTER PERMEASE PROTEIN YPHD-RELATED-RELATED"/>
    <property type="match status" value="1"/>
</dbReference>
<dbReference type="Pfam" id="PF02653">
    <property type="entry name" value="BPD_transp_2"/>
    <property type="match status" value="1"/>
</dbReference>
<feature type="transmembrane region" description="Helical" evidence="9">
    <location>
        <begin position="105"/>
        <end position="128"/>
    </location>
</feature>
<sequence length="347" mass="36497">MANALKDERVQKTSFLTNILRRPEFGALMGALAIFALFSSVDTTGNFGLPGGISGWTDIAAPIGIVAVFVALLMIGGEFDLSTGVMVGTTGLLTGMLVTELGLDIWSSIAIVLVFAAGVGLLNGWLVVTTGLPSFIVTLATFFVLRGANLAVTKQFTGTVRVSGTDEAANFEQAEALLASKIEFAGASFQISILWWIFFTILATWILTRTKFGNWIFASGGDANAARNAGVPVIRTKIILFVMTSVAAAFVGIMFVLRLKGMQAGQGVGIEFFYIIAAAVGGTLLTGGMGSAIGASLGAAIMGMAYIGIPYALWDSDWTFTFLGLILFTAVLINSIVGKRAMKGRKK</sequence>
<keyword evidence="6 9" id="KW-0812">Transmembrane</keyword>
<feature type="transmembrane region" description="Helical" evidence="9">
    <location>
        <begin position="25"/>
        <end position="41"/>
    </location>
</feature>
<organism evidence="10">
    <name type="scientific">freshwater metagenome</name>
    <dbReference type="NCBI Taxonomy" id="449393"/>
    <lineage>
        <taxon>unclassified sequences</taxon>
        <taxon>metagenomes</taxon>
        <taxon>ecological metagenomes</taxon>
    </lineage>
</organism>
<dbReference type="InterPro" id="IPR001851">
    <property type="entry name" value="ABC_transp_permease"/>
</dbReference>
<keyword evidence="3" id="KW-1003">Cell membrane</keyword>
<evidence type="ECO:0000256" key="5">
    <source>
        <dbReference type="ARBA" id="ARBA00022597"/>
    </source>
</evidence>
<keyword evidence="2" id="KW-0813">Transport</keyword>
<keyword evidence="8 9" id="KW-0472">Membrane</keyword>
<dbReference type="EMBL" id="CAEZTB010000101">
    <property type="protein sequence ID" value="CAB4558614.1"/>
    <property type="molecule type" value="Genomic_DNA"/>
</dbReference>
<feature type="transmembrane region" description="Helical" evidence="9">
    <location>
        <begin position="318"/>
        <end position="337"/>
    </location>
</feature>
<comment type="subcellular location">
    <subcellularLocation>
        <location evidence="1">Cell membrane</location>
        <topology evidence="1">Multi-pass membrane protein</topology>
    </subcellularLocation>
</comment>
<feature type="transmembrane region" description="Helical" evidence="9">
    <location>
        <begin position="187"/>
        <end position="207"/>
    </location>
</feature>
<gene>
    <name evidence="10" type="ORF">UFOPK1581_00639</name>
</gene>
<evidence type="ECO:0000256" key="4">
    <source>
        <dbReference type="ARBA" id="ARBA00022519"/>
    </source>
</evidence>
<evidence type="ECO:0000256" key="3">
    <source>
        <dbReference type="ARBA" id="ARBA00022475"/>
    </source>
</evidence>
<evidence type="ECO:0000256" key="1">
    <source>
        <dbReference type="ARBA" id="ARBA00004651"/>
    </source>
</evidence>
<feature type="transmembrane region" description="Helical" evidence="9">
    <location>
        <begin position="135"/>
        <end position="152"/>
    </location>
</feature>
<dbReference type="PANTHER" id="PTHR32196:SF32">
    <property type="entry name" value="XYLOSE TRANSPORT SYSTEM PERMEASE PROTEIN XYLH"/>
    <property type="match status" value="1"/>
</dbReference>
<evidence type="ECO:0000256" key="7">
    <source>
        <dbReference type="ARBA" id="ARBA00022989"/>
    </source>
</evidence>
<feature type="transmembrane region" description="Helical" evidence="9">
    <location>
        <begin position="238"/>
        <end position="257"/>
    </location>
</feature>
<feature type="transmembrane region" description="Helical" evidence="9">
    <location>
        <begin position="292"/>
        <end position="312"/>
    </location>
</feature>
<accession>A0A6J6D5H9</accession>
<dbReference type="CDD" id="cd06579">
    <property type="entry name" value="TM_PBP1_transp_AraH_like"/>
    <property type="match status" value="1"/>
</dbReference>
<evidence type="ECO:0000256" key="8">
    <source>
        <dbReference type="ARBA" id="ARBA00023136"/>
    </source>
</evidence>
<name>A0A6J6D5H9_9ZZZZ</name>
<keyword evidence="4" id="KW-0997">Cell inner membrane</keyword>
<keyword evidence="7 9" id="KW-1133">Transmembrane helix</keyword>
<proteinExistence type="predicted"/>
<evidence type="ECO:0000256" key="9">
    <source>
        <dbReference type="SAM" id="Phobius"/>
    </source>
</evidence>
<feature type="transmembrane region" description="Helical" evidence="9">
    <location>
        <begin position="81"/>
        <end position="99"/>
    </location>
</feature>
<evidence type="ECO:0000256" key="6">
    <source>
        <dbReference type="ARBA" id="ARBA00022692"/>
    </source>
</evidence>
<dbReference type="AlphaFoldDB" id="A0A6J6D5H9"/>
<feature type="transmembrane region" description="Helical" evidence="9">
    <location>
        <begin position="53"/>
        <end position="74"/>
    </location>
</feature>
<feature type="transmembrane region" description="Helical" evidence="9">
    <location>
        <begin position="263"/>
        <end position="285"/>
    </location>
</feature>
<keyword evidence="5" id="KW-0762">Sugar transport</keyword>
<protein>
    <submittedName>
        <fullName evidence="10">Unannotated protein</fullName>
    </submittedName>
</protein>
<dbReference type="GO" id="GO:0005886">
    <property type="term" value="C:plasma membrane"/>
    <property type="evidence" value="ECO:0007669"/>
    <property type="project" value="UniProtKB-SubCell"/>
</dbReference>
<evidence type="ECO:0000313" key="10">
    <source>
        <dbReference type="EMBL" id="CAB4558614.1"/>
    </source>
</evidence>
<dbReference type="GO" id="GO:0022857">
    <property type="term" value="F:transmembrane transporter activity"/>
    <property type="evidence" value="ECO:0007669"/>
    <property type="project" value="InterPro"/>
</dbReference>
<reference evidence="10" key="1">
    <citation type="submission" date="2020-05" db="EMBL/GenBank/DDBJ databases">
        <authorList>
            <person name="Chiriac C."/>
            <person name="Salcher M."/>
            <person name="Ghai R."/>
            <person name="Kavagutti S V."/>
        </authorList>
    </citation>
    <scope>NUCLEOTIDE SEQUENCE</scope>
</reference>
<evidence type="ECO:0000256" key="2">
    <source>
        <dbReference type="ARBA" id="ARBA00022448"/>
    </source>
</evidence>